<evidence type="ECO:0000313" key="2">
    <source>
        <dbReference type="EMBL" id="KAF9440185.1"/>
    </source>
</evidence>
<keyword evidence="3" id="KW-1185">Reference proteome</keyword>
<gene>
    <name evidence="2" type="ORF">P691DRAFT_780137</name>
</gene>
<feature type="coiled-coil region" evidence="1">
    <location>
        <begin position="122"/>
        <end position="149"/>
    </location>
</feature>
<organism evidence="2 3">
    <name type="scientific">Macrolepiota fuliginosa MF-IS2</name>
    <dbReference type="NCBI Taxonomy" id="1400762"/>
    <lineage>
        <taxon>Eukaryota</taxon>
        <taxon>Fungi</taxon>
        <taxon>Dikarya</taxon>
        <taxon>Basidiomycota</taxon>
        <taxon>Agaricomycotina</taxon>
        <taxon>Agaricomycetes</taxon>
        <taxon>Agaricomycetidae</taxon>
        <taxon>Agaricales</taxon>
        <taxon>Agaricineae</taxon>
        <taxon>Agaricaceae</taxon>
        <taxon>Macrolepiota</taxon>
    </lineage>
</organism>
<keyword evidence="1" id="KW-0175">Coiled coil</keyword>
<name>A0A9P6BW86_9AGAR</name>
<accession>A0A9P6BW86</accession>
<dbReference type="AlphaFoldDB" id="A0A9P6BW86"/>
<proteinExistence type="predicted"/>
<dbReference type="EMBL" id="MU152780">
    <property type="protein sequence ID" value="KAF9440185.1"/>
    <property type="molecule type" value="Genomic_DNA"/>
</dbReference>
<evidence type="ECO:0000256" key="1">
    <source>
        <dbReference type="SAM" id="Coils"/>
    </source>
</evidence>
<evidence type="ECO:0000313" key="3">
    <source>
        <dbReference type="Proteomes" id="UP000807342"/>
    </source>
</evidence>
<comment type="caution">
    <text evidence="2">The sequence shown here is derived from an EMBL/GenBank/DDBJ whole genome shotgun (WGS) entry which is preliminary data.</text>
</comment>
<dbReference type="Proteomes" id="UP000807342">
    <property type="component" value="Unassembled WGS sequence"/>
</dbReference>
<sequence>MNAKTSPKERASTPDRSISDHTRFLHNAFSELAEDNIQRLGVELGDMVLARAIAVIALQVTMKGIQNGDSEEKSEDRVGDAKESAVYEFIDRGRKRRRFSGEASFCDVEGMGKSVIILENLVEEMGKRVDDILEEAKDLNATLKELEGDQQE</sequence>
<reference evidence="2" key="1">
    <citation type="submission" date="2020-11" db="EMBL/GenBank/DDBJ databases">
        <authorList>
            <consortium name="DOE Joint Genome Institute"/>
            <person name="Ahrendt S."/>
            <person name="Riley R."/>
            <person name="Andreopoulos W."/>
            <person name="Labutti K."/>
            <person name="Pangilinan J."/>
            <person name="Ruiz-Duenas F.J."/>
            <person name="Barrasa J.M."/>
            <person name="Sanchez-Garcia M."/>
            <person name="Camarero S."/>
            <person name="Miyauchi S."/>
            <person name="Serrano A."/>
            <person name="Linde D."/>
            <person name="Babiker R."/>
            <person name="Drula E."/>
            <person name="Ayuso-Fernandez I."/>
            <person name="Pacheco R."/>
            <person name="Padilla G."/>
            <person name="Ferreira P."/>
            <person name="Barriuso J."/>
            <person name="Kellner H."/>
            <person name="Castanera R."/>
            <person name="Alfaro M."/>
            <person name="Ramirez L."/>
            <person name="Pisabarro A.G."/>
            <person name="Kuo A."/>
            <person name="Tritt A."/>
            <person name="Lipzen A."/>
            <person name="He G."/>
            <person name="Yan M."/>
            <person name="Ng V."/>
            <person name="Cullen D."/>
            <person name="Martin F."/>
            <person name="Rosso M.-N."/>
            <person name="Henrissat B."/>
            <person name="Hibbett D."/>
            <person name="Martinez A.T."/>
            <person name="Grigoriev I.V."/>
        </authorList>
    </citation>
    <scope>NUCLEOTIDE SEQUENCE</scope>
    <source>
        <strain evidence="2">MF-IS2</strain>
    </source>
</reference>
<protein>
    <submittedName>
        <fullName evidence="2">Uncharacterized protein</fullName>
    </submittedName>
</protein>